<keyword evidence="1" id="KW-0732">Signal</keyword>
<protein>
    <recommendedName>
        <fullName evidence="2">DUF7482 domain-containing protein</fullName>
    </recommendedName>
</protein>
<reference evidence="4" key="1">
    <citation type="journal article" date="2019" name="Int. J. Syst. Evol. Microbiol.">
        <title>The Global Catalogue of Microorganisms (GCM) 10K type strain sequencing project: providing services to taxonomists for standard genome sequencing and annotation.</title>
        <authorList>
            <consortium name="The Broad Institute Genomics Platform"/>
            <consortium name="The Broad Institute Genome Sequencing Center for Infectious Disease"/>
            <person name="Wu L."/>
            <person name="Ma J."/>
        </authorList>
    </citation>
    <scope>NUCLEOTIDE SEQUENCE [LARGE SCALE GENOMIC DNA]</scope>
    <source>
        <strain evidence="4">CGMCC 1.12371</strain>
    </source>
</reference>
<accession>A0ABW2QD84</accession>
<sequence>MNTSFLSWGRRLAGACLVLMLGACASAPQVSLPLRFAWFEGRQIGYVSTDASDAEAARAMGINHAPRLAATVPADNTPPGFRHALERVYHFTDGAQINVFPSVPSPVGPGSTDRAYSPLWRVVEVAWLPGFTRRALTSEEAVLDAVERGELSLRMTRVVVNCAVVSDDNGGLLPGARLIR</sequence>
<evidence type="ECO:0000313" key="4">
    <source>
        <dbReference type="Proteomes" id="UP001596501"/>
    </source>
</evidence>
<feature type="domain" description="DUF7482" evidence="2">
    <location>
        <begin position="40"/>
        <end position="172"/>
    </location>
</feature>
<keyword evidence="4" id="KW-1185">Reference proteome</keyword>
<dbReference type="RefSeq" id="WP_382200581.1">
    <property type="nucleotide sequence ID" value="NZ_JBHTCA010000001.1"/>
</dbReference>
<dbReference type="InterPro" id="IPR055905">
    <property type="entry name" value="DUF7482"/>
</dbReference>
<proteinExistence type="predicted"/>
<evidence type="ECO:0000313" key="3">
    <source>
        <dbReference type="EMBL" id="MFC7407420.1"/>
    </source>
</evidence>
<comment type="caution">
    <text evidence="3">The sequence shown here is derived from an EMBL/GenBank/DDBJ whole genome shotgun (WGS) entry which is preliminary data.</text>
</comment>
<dbReference type="EMBL" id="JBHTCA010000001">
    <property type="protein sequence ID" value="MFC7407420.1"/>
    <property type="molecule type" value="Genomic_DNA"/>
</dbReference>
<name>A0ABW2QD84_9BURK</name>
<evidence type="ECO:0000259" key="2">
    <source>
        <dbReference type="Pfam" id="PF24298"/>
    </source>
</evidence>
<dbReference type="Proteomes" id="UP001596501">
    <property type="component" value="Unassembled WGS sequence"/>
</dbReference>
<dbReference type="Pfam" id="PF24298">
    <property type="entry name" value="DUF7482"/>
    <property type="match status" value="1"/>
</dbReference>
<feature type="signal peptide" evidence="1">
    <location>
        <begin position="1"/>
        <end position="27"/>
    </location>
</feature>
<gene>
    <name evidence="3" type="ORF">ACFQPB_00955</name>
</gene>
<organism evidence="3 4">
    <name type="scientific">Hydrogenophaga atypica</name>
    <dbReference type="NCBI Taxonomy" id="249409"/>
    <lineage>
        <taxon>Bacteria</taxon>
        <taxon>Pseudomonadati</taxon>
        <taxon>Pseudomonadota</taxon>
        <taxon>Betaproteobacteria</taxon>
        <taxon>Burkholderiales</taxon>
        <taxon>Comamonadaceae</taxon>
        <taxon>Hydrogenophaga</taxon>
    </lineage>
</organism>
<evidence type="ECO:0000256" key="1">
    <source>
        <dbReference type="SAM" id="SignalP"/>
    </source>
</evidence>
<feature type="chain" id="PRO_5045339170" description="DUF7482 domain-containing protein" evidence="1">
    <location>
        <begin position="28"/>
        <end position="180"/>
    </location>
</feature>